<dbReference type="Proteomes" id="UP000215413">
    <property type="component" value="Unassembled WGS sequence"/>
</dbReference>
<feature type="transmembrane region" description="Helical" evidence="6">
    <location>
        <begin position="244"/>
        <end position="261"/>
    </location>
</feature>
<dbReference type="RefSeq" id="WP_094206107.1">
    <property type="nucleotide sequence ID" value="NZ_NDYC01000031.1"/>
</dbReference>
<feature type="transmembrane region" description="Helical" evidence="6">
    <location>
        <begin position="267"/>
        <end position="285"/>
    </location>
</feature>
<gene>
    <name evidence="8" type="ORF">B9N49_07035</name>
</gene>
<evidence type="ECO:0000259" key="7">
    <source>
        <dbReference type="Pfam" id="PF00892"/>
    </source>
</evidence>
<dbReference type="PANTHER" id="PTHR22911:SF6">
    <property type="entry name" value="SOLUTE CARRIER FAMILY 35 MEMBER G1"/>
    <property type="match status" value="1"/>
</dbReference>
<dbReference type="Gene3D" id="1.10.3730.20">
    <property type="match status" value="1"/>
</dbReference>
<keyword evidence="3 6" id="KW-0812">Transmembrane</keyword>
<proteinExistence type="inferred from homology"/>
<feature type="transmembrane region" description="Helical" evidence="6">
    <location>
        <begin position="129"/>
        <end position="147"/>
    </location>
</feature>
<comment type="similarity">
    <text evidence="2">Belongs to the EamA transporter family.</text>
</comment>
<feature type="transmembrane region" description="Helical" evidence="6">
    <location>
        <begin position="104"/>
        <end position="120"/>
    </location>
</feature>
<dbReference type="InterPro" id="IPR000620">
    <property type="entry name" value="EamA_dom"/>
</dbReference>
<dbReference type="AlphaFoldDB" id="A0A233V3D3"/>
<dbReference type="PANTHER" id="PTHR22911">
    <property type="entry name" value="ACYL-MALONYL CONDENSING ENZYME-RELATED"/>
    <property type="match status" value="1"/>
</dbReference>
<comment type="caution">
    <text evidence="8">The sequence shown here is derived from an EMBL/GenBank/DDBJ whole genome shotgun (WGS) entry which is preliminary data.</text>
</comment>
<organism evidence="8 9">
    <name type="scientific">Finegoldia magna</name>
    <name type="common">Peptostreptococcus magnus</name>
    <dbReference type="NCBI Taxonomy" id="1260"/>
    <lineage>
        <taxon>Bacteria</taxon>
        <taxon>Bacillati</taxon>
        <taxon>Bacillota</taxon>
        <taxon>Tissierellia</taxon>
        <taxon>Tissierellales</taxon>
        <taxon>Peptoniphilaceae</taxon>
        <taxon>Finegoldia</taxon>
    </lineage>
</organism>
<name>A0A233V3D3_FINMA</name>
<reference evidence="9" key="1">
    <citation type="submission" date="2017-04" db="EMBL/GenBank/DDBJ databases">
        <title>Finegoldia magna isolated from orthopedic joint implant-associated infections.</title>
        <authorList>
            <person name="Bjorklund S."/>
            <person name="Bruggemann H."/>
            <person name="Jensen A."/>
            <person name="Hellmark B."/>
            <person name="Soderquist B."/>
        </authorList>
    </citation>
    <scope>NUCLEOTIDE SEQUENCE [LARGE SCALE GENOMIC DNA]</scope>
    <source>
        <strain evidence="9">CCUG 54800</strain>
    </source>
</reference>
<evidence type="ECO:0000256" key="6">
    <source>
        <dbReference type="SAM" id="Phobius"/>
    </source>
</evidence>
<feature type="transmembrane region" description="Helical" evidence="6">
    <location>
        <begin position="37"/>
        <end position="54"/>
    </location>
</feature>
<dbReference type="EMBL" id="NDYC01000031">
    <property type="protein sequence ID" value="OXZ26907.1"/>
    <property type="molecule type" value="Genomic_DNA"/>
</dbReference>
<evidence type="ECO:0000256" key="5">
    <source>
        <dbReference type="ARBA" id="ARBA00023136"/>
    </source>
</evidence>
<dbReference type="SUPFAM" id="SSF103481">
    <property type="entry name" value="Multidrug resistance efflux transporter EmrE"/>
    <property type="match status" value="2"/>
</dbReference>
<evidence type="ECO:0000313" key="9">
    <source>
        <dbReference type="Proteomes" id="UP000215413"/>
    </source>
</evidence>
<feature type="domain" description="EamA" evidence="7">
    <location>
        <begin position="6"/>
        <end position="143"/>
    </location>
</feature>
<feature type="transmembrane region" description="Helical" evidence="6">
    <location>
        <begin position="212"/>
        <end position="232"/>
    </location>
</feature>
<evidence type="ECO:0000256" key="4">
    <source>
        <dbReference type="ARBA" id="ARBA00022989"/>
    </source>
</evidence>
<dbReference type="GO" id="GO:0016020">
    <property type="term" value="C:membrane"/>
    <property type="evidence" value="ECO:0007669"/>
    <property type="project" value="UniProtKB-SubCell"/>
</dbReference>
<dbReference type="InterPro" id="IPR037185">
    <property type="entry name" value="EmrE-like"/>
</dbReference>
<evidence type="ECO:0000256" key="1">
    <source>
        <dbReference type="ARBA" id="ARBA00004141"/>
    </source>
</evidence>
<evidence type="ECO:0000313" key="8">
    <source>
        <dbReference type="EMBL" id="OXZ26907.1"/>
    </source>
</evidence>
<feature type="domain" description="EamA" evidence="7">
    <location>
        <begin position="155"/>
        <end position="284"/>
    </location>
</feature>
<protein>
    <submittedName>
        <fullName evidence="8">EamA family transporter</fullName>
    </submittedName>
</protein>
<dbReference type="Pfam" id="PF00892">
    <property type="entry name" value="EamA"/>
    <property type="match status" value="2"/>
</dbReference>
<feature type="transmembrane region" description="Helical" evidence="6">
    <location>
        <begin position="153"/>
        <end position="172"/>
    </location>
</feature>
<feature type="transmembrane region" description="Helical" evidence="6">
    <location>
        <begin position="7"/>
        <end position="25"/>
    </location>
</feature>
<accession>A0A233V3D3</accession>
<sequence>MNNRTKGIIAILLSAFGFALMNLFIPLAGDLPTIQKSFFRNLIAFLVAFALLLKSNKKEEVKELHDVKSIPWKTLILRASLGTAGIFCNYYALDHLFISDASVLNKLAPFATLILSWIFLKEDLRKEHIISILIAFVGVLFVVKPTLQIQEILPYLIGILGGVCAGGAYTCVRKLNTLGVNSSFIVAFFSGFSCIVCIPFMIFNFVPMGTSSILALIGVGLAALIGQFGVTLAYKFAPASEISVFDYSTIIFTGLFGFLFLHQIPDYLSIIGYILIFSGALINFVNNRRKQRMLINEKSARV</sequence>
<comment type="subcellular location">
    <subcellularLocation>
        <location evidence="1">Membrane</location>
        <topology evidence="1">Multi-pass membrane protein</topology>
    </subcellularLocation>
</comment>
<evidence type="ECO:0000256" key="2">
    <source>
        <dbReference type="ARBA" id="ARBA00007362"/>
    </source>
</evidence>
<feature type="transmembrane region" description="Helical" evidence="6">
    <location>
        <begin position="75"/>
        <end position="92"/>
    </location>
</feature>
<keyword evidence="4 6" id="KW-1133">Transmembrane helix</keyword>
<keyword evidence="5 6" id="KW-0472">Membrane</keyword>
<feature type="transmembrane region" description="Helical" evidence="6">
    <location>
        <begin position="184"/>
        <end position="206"/>
    </location>
</feature>
<evidence type="ECO:0000256" key="3">
    <source>
        <dbReference type="ARBA" id="ARBA00022692"/>
    </source>
</evidence>